<dbReference type="InterPro" id="IPR029058">
    <property type="entry name" value="AB_hydrolase_fold"/>
</dbReference>
<evidence type="ECO:0000313" key="2">
    <source>
        <dbReference type="Proteomes" id="UP000242258"/>
    </source>
</evidence>
<keyword evidence="2" id="KW-1185">Reference proteome</keyword>
<protein>
    <submittedName>
        <fullName evidence="1">Glycosyl transferase</fullName>
    </submittedName>
</protein>
<dbReference type="OrthoDB" id="249225at2"/>
<dbReference type="Proteomes" id="UP000242258">
    <property type="component" value="Unassembled WGS sequence"/>
</dbReference>
<reference evidence="2" key="1">
    <citation type="submission" date="2016-09" db="EMBL/GenBank/DDBJ databases">
        <authorList>
            <person name="Wan X."/>
            <person name="Hou S."/>
        </authorList>
    </citation>
    <scope>NUCLEOTIDE SEQUENCE [LARGE SCALE GENOMIC DNA]</scope>
    <source>
        <strain evidence="2">KH87</strain>
    </source>
</reference>
<comment type="caution">
    <text evidence="1">The sequence shown here is derived from an EMBL/GenBank/DDBJ whole genome shotgun (WGS) entry which is preliminary data.</text>
</comment>
<dbReference type="AlphaFoldDB" id="A0A1E7QA25"/>
<evidence type="ECO:0000313" key="1">
    <source>
        <dbReference type="EMBL" id="OEY71052.1"/>
    </source>
</evidence>
<gene>
    <name evidence="1" type="ORF">BI198_10715</name>
</gene>
<name>A0A1E7QA25_9GAMM</name>
<organism evidence="1 2">
    <name type="scientific">Rheinheimera salexigens</name>
    <dbReference type="NCBI Taxonomy" id="1628148"/>
    <lineage>
        <taxon>Bacteria</taxon>
        <taxon>Pseudomonadati</taxon>
        <taxon>Pseudomonadota</taxon>
        <taxon>Gammaproteobacteria</taxon>
        <taxon>Chromatiales</taxon>
        <taxon>Chromatiaceae</taxon>
        <taxon>Rheinheimera</taxon>
    </lineage>
</organism>
<dbReference type="Gene3D" id="3.40.50.1820">
    <property type="entry name" value="alpha/beta hydrolase"/>
    <property type="match status" value="1"/>
</dbReference>
<accession>A0A1E7QA25</accession>
<dbReference type="STRING" id="1628148.BI198_10715"/>
<dbReference type="EMBL" id="MKEK01000001">
    <property type="protein sequence ID" value="OEY71052.1"/>
    <property type="molecule type" value="Genomic_DNA"/>
</dbReference>
<dbReference type="GO" id="GO:0016740">
    <property type="term" value="F:transferase activity"/>
    <property type="evidence" value="ECO:0007669"/>
    <property type="project" value="UniProtKB-KW"/>
</dbReference>
<dbReference type="SUPFAM" id="SSF53474">
    <property type="entry name" value="alpha/beta-Hydrolases"/>
    <property type="match status" value="1"/>
</dbReference>
<keyword evidence="1" id="KW-0808">Transferase</keyword>
<sequence>MPSLATIPSLSGFFKFTAGQNFLLFSPTPVMQHAVIVLPPFAEEMNKSRHIFKQLFNKLAEQNQYGFMLDNYGTGDSEGDLDQASITLWRADLELLIQQIANWGFLTISFISLRFGTLQLFDLLNHYKLPLPIKQVVLWQPMFDPARFWQQFCRIKVAEAMANGDKVSQKQIEQQLEQGDIIEIAGYPINLAFYKSVQHINATLPSVLTKAQLSWFELSMLDNIAIPVQNMRENLVSKYSLNFKQIKADAFWQTTELASADELIALTVQQLVGAEQ</sequence>
<proteinExistence type="predicted"/>